<sequence>MAEYESPRIPGGGERPRSMIHADIYAAFQATMPAEAQKLADSYRQLSWDWVAGLEVFSTSIKRSVAAAWEGEAADAFVDSIHRYVDQAAFLETELLDLANRVSESASSVETTKHELPEPLEEKHALHPDSWPYFGTNRDPMIEQRQEEAQAIMENNYVTPFVRTVDPKVPVLSAPVNPTSPLDIGEPTTGKPVGPGGQPNSNTDNGTGDPNGPGATDTEEPGTEEPAPEDTGTEDGTEQESPWSPEQTQAPTGTEPADTGTPAPTTPASTTPAGVPGPGGPGSPAGAPGPGTPDSPGPGRTVPGTPGGAAPAPAAATAPSTTAAGAPRGGMGGMPMGAAGRGGQQEQDDQRQTPDYLVNMENTEELLGELPRTLPGGLIGTNPEPEDSH</sequence>
<feature type="region of interest" description="Disordered" evidence="1">
    <location>
        <begin position="368"/>
        <end position="389"/>
    </location>
</feature>
<evidence type="ECO:0000313" key="3">
    <source>
        <dbReference type="Proteomes" id="UP001611263"/>
    </source>
</evidence>
<feature type="compositionally biased region" description="Low complexity" evidence="1">
    <location>
        <begin position="297"/>
        <end position="326"/>
    </location>
</feature>
<dbReference type="InterPro" id="IPR038332">
    <property type="entry name" value="PPE_sf"/>
</dbReference>
<accession>A0ABW7U132</accession>
<feature type="compositionally biased region" description="Low complexity" evidence="1">
    <location>
        <begin position="250"/>
        <end position="274"/>
    </location>
</feature>
<evidence type="ECO:0000313" key="2">
    <source>
        <dbReference type="EMBL" id="MFI1465185.1"/>
    </source>
</evidence>
<gene>
    <name evidence="2" type="ORF">ACH4WX_31115</name>
</gene>
<dbReference type="RefSeq" id="WP_033247522.1">
    <property type="nucleotide sequence ID" value="NZ_JBIRUQ010000014.1"/>
</dbReference>
<feature type="compositionally biased region" description="Polar residues" evidence="1">
    <location>
        <begin position="239"/>
        <end position="249"/>
    </location>
</feature>
<name>A0ABW7U132_9NOCA</name>
<evidence type="ECO:0000256" key="1">
    <source>
        <dbReference type="SAM" id="MobiDB-lite"/>
    </source>
</evidence>
<keyword evidence="3" id="KW-1185">Reference proteome</keyword>
<dbReference type="Gene3D" id="1.20.1260.20">
    <property type="entry name" value="PPE superfamily"/>
    <property type="match status" value="1"/>
</dbReference>
<dbReference type="GeneID" id="93503837"/>
<proteinExistence type="predicted"/>
<protein>
    <recommendedName>
        <fullName evidence="4">WXG100 family type VII secretion target</fullName>
    </recommendedName>
</protein>
<organism evidence="2 3">
    <name type="scientific">Nocardia carnea</name>
    <dbReference type="NCBI Taxonomy" id="37328"/>
    <lineage>
        <taxon>Bacteria</taxon>
        <taxon>Bacillati</taxon>
        <taxon>Actinomycetota</taxon>
        <taxon>Actinomycetes</taxon>
        <taxon>Mycobacteriales</taxon>
        <taxon>Nocardiaceae</taxon>
        <taxon>Nocardia</taxon>
    </lineage>
</organism>
<feature type="compositionally biased region" description="Polar residues" evidence="1">
    <location>
        <begin position="198"/>
        <end position="208"/>
    </location>
</feature>
<dbReference type="Proteomes" id="UP001611263">
    <property type="component" value="Unassembled WGS sequence"/>
</dbReference>
<dbReference type="EMBL" id="JBIRUQ010000014">
    <property type="protein sequence ID" value="MFI1465185.1"/>
    <property type="molecule type" value="Genomic_DNA"/>
</dbReference>
<feature type="compositionally biased region" description="Acidic residues" evidence="1">
    <location>
        <begin position="217"/>
        <end position="238"/>
    </location>
</feature>
<reference evidence="2 3" key="1">
    <citation type="submission" date="2024-10" db="EMBL/GenBank/DDBJ databases">
        <title>The Natural Products Discovery Center: Release of the First 8490 Sequenced Strains for Exploring Actinobacteria Biosynthetic Diversity.</title>
        <authorList>
            <person name="Kalkreuter E."/>
            <person name="Kautsar S.A."/>
            <person name="Yang D."/>
            <person name="Bader C.D."/>
            <person name="Teijaro C.N."/>
            <person name="Fluegel L."/>
            <person name="Davis C.M."/>
            <person name="Simpson J.R."/>
            <person name="Lauterbach L."/>
            <person name="Steele A.D."/>
            <person name="Gui C."/>
            <person name="Meng S."/>
            <person name="Li G."/>
            <person name="Viehrig K."/>
            <person name="Ye F."/>
            <person name="Su P."/>
            <person name="Kiefer A.F."/>
            <person name="Nichols A."/>
            <person name="Cepeda A.J."/>
            <person name="Yan W."/>
            <person name="Fan B."/>
            <person name="Jiang Y."/>
            <person name="Adhikari A."/>
            <person name="Zheng C.-J."/>
            <person name="Schuster L."/>
            <person name="Cowan T.M."/>
            <person name="Smanski M.J."/>
            <person name="Chevrette M.G."/>
            <person name="De Carvalho L.P.S."/>
            <person name="Shen B."/>
        </authorList>
    </citation>
    <scope>NUCLEOTIDE SEQUENCE [LARGE SCALE GENOMIC DNA]</scope>
    <source>
        <strain evidence="2 3">NPDC020568</strain>
    </source>
</reference>
<feature type="region of interest" description="Disordered" evidence="1">
    <location>
        <begin position="174"/>
        <end position="354"/>
    </location>
</feature>
<comment type="caution">
    <text evidence="2">The sequence shown here is derived from an EMBL/GenBank/DDBJ whole genome shotgun (WGS) entry which is preliminary data.</text>
</comment>
<evidence type="ECO:0008006" key="4">
    <source>
        <dbReference type="Google" id="ProtNLM"/>
    </source>
</evidence>
<dbReference type="SUPFAM" id="SSF140453">
    <property type="entry name" value="EsxAB dimer-like"/>
    <property type="match status" value="1"/>
</dbReference>
<feature type="compositionally biased region" description="Gly residues" evidence="1">
    <location>
        <begin position="327"/>
        <end position="343"/>
    </location>
</feature>
<dbReference type="InterPro" id="IPR036689">
    <property type="entry name" value="ESAT-6-like_sf"/>
</dbReference>